<reference evidence="2" key="1">
    <citation type="journal article" date="2020" name="mSystems">
        <title>Genome- and Community-Level Interaction Insights into Carbon Utilization and Element Cycling Functions of Hydrothermarchaeota in Hydrothermal Sediment.</title>
        <authorList>
            <person name="Zhou Z."/>
            <person name="Liu Y."/>
            <person name="Xu W."/>
            <person name="Pan J."/>
            <person name="Luo Z.H."/>
            <person name="Li M."/>
        </authorList>
    </citation>
    <scope>NUCLEOTIDE SEQUENCE [LARGE SCALE GENOMIC DNA]</scope>
    <source>
        <strain evidence="1">SpSt-629</strain>
        <strain evidence="2">SpSt-688</strain>
    </source>
</reference>
<dbReference type="CDD" id="cd03143">
    <property type="entry name" value="A4_beta-galactosidase_middle_domain"/>
    <property type="match status" value="1"/>
</dbReference>
<dbReference type="SUPFAM" id="SSF51445">
    <property type="entry name" value="(Trans)glycosidases"/>
    <property type="match status" value="1"/>
</dbReference>
<dbReference type="InterPro" id="IPR029062">
    <property type="entry name" value="Class_I_gatase-like"/>
</dbReference>
<dbReference type="GO" id="GO:0016787">
    <property type="term" value="F:hydrolase activity"/>
    <property type="evidence" value="ECO:0007669"/>
    <property type="project" value="UniProtKB-KW"/>
</dbReference>
<comment type="caution">
    <text evidence="2">The sequence shown here is derived from an EMBL/GenBank/DDBJ whole genome shotgun (WGS) entry which is preliminary data.</text>
</comment>
<name>A0A7J3MY78_9CREN</name>
<dbReference type="Gene3D" id="3.20.20.80">
    <property type="entry name" value="Glycosidases"/>
    <property type="match status" value="1"/>
</dbReference>
<accession>A0A7J3MY78</accession>
<dbReference type="Gene3D" id="3.40.50.880">
    <property type="match status" value="1"/>
</dbReference>
<organism evidence="2">
    <name type="scientific">Ignisphaera aggregans</name>
    <dbReference type="NCBI Taxonomy" id="334771"/>
    <lineage>
        <taxon>Archaea</taxon>
        <taxon>Thermoproteota</taxon>
        <taxon>Thermoprotei</taxon>
        <taxon>Desulfurococcales</taxon>
        <taxon>Desulfurococcaceae</taxon>
        <taxon>Ignisphaera</taxon>
    </lineage>
</organism>
<sequence length="660" mass="75937">MRTYRCGSYICTDNGFRFLLGVNYWPRKLNIRMWRDWDEDAVKEDVNIMKRLGVRVVRIFLKDEDFADEDGNLVGSSLEKLNRFLDILEENGIQAFVTFIVGHMSGKNWRIPWTSFEDLYTSRSIEKTIRFIEAVVMKIRDHKAVAGWILSNELSLVNKARNREEALATLRAFSYTIKNIDKDHVLSSGDVPDSYMQETHNVKKLVDYVGPHLYLYDNDPIRHSHLYAALIELFSNGSTHPVILEEFGFSTHQFSEDTQAKFIYEILYTSLIHGASGAFVWCFSDFVNETDPPYEWRPLELGFGLVKSDGSEKKAAEMFKRFAEEVEKLESLGINSVFRRTVDVYLVAPFYLWRDYEFIWYRDALGFFNIVKPLVSAYVMLTASGLSTSVVYELDVDIVLEKAKLLLLPSTIAALASTWRKLYSYVERGGHLYASFVRGLSYIMALHDSPTHLWQELFGVENMLEAGSIGRKIHNMLVLEFVKDFGSIKKGDKLSLEVSTPIYVFKARPIDAEVVAYDHYGEPIVFEARRGRGRTYLSLIPIEALLANTEEINWASNIHKFYESLGLEANISRLYIARDPRIEIQIFSTSLIDVDKDILVAINHSYRDIETSILSTYGLKHVEKIGGNAYLKNFNDKEIEVLFYGKSVLTLLTTRNKSRQ</sequence>
<keyword evidence="2" id="KW-0378">Hydrolase</keyword>
<dbReference type="EMBL" id="DTDH01000107">
    <property type="protein sequence ID" value="HGT98507.1"/>
    <property type="molecule type" value="Genomic_DNA"/>
</dbReference>
<dbReference type="EMBL" id="DTAU01000129">
    <property type="protein sequence ID" value="HFQ79342.1"/>
    <property type="molecule type" value="Genomic_DNA"/>
</dbReference>
<dbReference type="AlphaFoldDB" id="A0A7J3MY78"/>
<evidence type="ECO:0000313" key="1">
    <source>
        <dbReference type="EMBL" id="HFQ79342.1"/>
    </source>
</evidence>
<evidence type="ECO:0000313" key="2">
    <source>
        <dbReference type="EMBL" id="HGT98507.1"/>
    </source>
</evidence>
<dbReference type="InterPro" id="IPR017853">
    <property type="entry name" value="GH"/>
</dbReference>
<proteinExistence type="predicted"/>
<protein>
    <submittedName>
        <fullName evidence="2">Glycoside hydrolase family 42</fullName>
    </submittedName>
</protein>
<gene>
    <name evidence="1" type="ORF">ENT99_06570</name>
    <name evidence="2" type="ORF">ENU64_03670</name>
</gene>